<dbReference type="Proteomes" id="UP000266841">
    <property type="component" value="Unassembled WGS sequence"/>
</dbReference>
<comment type="caution">
    <text evidence="1">The sequence shown here is derived from an EMBL/GenBank/DDBJ whole genome shotgun (WGS) entry which is preliminary data.</text>
</comment>
<gene>
    <name evidence="1" type="ORF">THAOC_36890</name>
</gene>
<dbReference type="EMBL" id="AGNL01049541">
    <property type="protein sequence ID" value="EJK44560.1"/>
    <property type="molecule type" value="Genomic_DNA"/>
</dbReference>
<sequence>MSFSPRARPGQAALIFGHGDQRGVYLTTKALKQCIYTARGTPLIESYERQKLRRDEDRSEGDAIIGELLLSEGHVLIPFAVDGYGGLGPMARRFLYGKQPRRALTFRRDRPNANRMYARAFFFVTDQLKEGWLSVQYCPTAEMNGDLNTKPLQEELWRKFMGRAQNCSPDLPPDAAHTIPACPPPSPGSLQECVGDTAMKKVSWAEVVAGNKVWNNAAYRLDSRMEDRDPNPAA</sequence>
<keyword evidence="2" id="KW-1185">Reference proteome</keyword>
<evidence type="ECO:0000313" key="2">
    <source>
        <dbReference type="Proteomes" id="UP000266841"/>
    </source>
</evidence>
<protein>
    <submittedName>
        <fullName evidence="1">Uncharacterized protein</fullName>
    </submittedName>
</protein>
<proteinExistence type="predicted"/>
<organism evidence="1 2">
    <name type="scientific">Thalassiosira oceanica</name>
    <name type="common">Marine diatom</name>
    <dbReference type="NCBI Taxonomy" id="159749"/>
    <lineage>
        <taxon>Eukaryota</taxon>
        <taxon>Sar</taxon>
        <taxon>Stramenopiles</taxon>
        <taxon>Ochrophyta</taxon>
        <taxon>Bacillariophyta</taxon>
        <taxon>Coscinodiscophyceae</taxon>
        <taxon>Thalassiosirophycidae</taxon>
        <taxon>Thalassiosirales</taxon>
        <taxon>Thalassiosiraceae</taxon>
        <taxon>Thalassiosira</taxon>
    </lineage>
</organism>
<name>K0QZG0_THAOC</name>
<reference evidence="1 2" key="1">
    <citation type="journal article" date="2012" name="Genome Biol.">
        <title>Genome and low-iron response of an oceanic diatom adapted to chronic iron limitation.</title>
        <authorList>
            <person name="Lommer M."/>
            <person name="Specht M."/>
            <person name="Roy A.S."/>
            <person name="Kraemer L."/>
            <person name="Andreson R."/>
            <person name="Gutowska M.A."/>
            <person name="Wolf J."/>
            <person name="Bergner S.V."/>
            <person name="Schilhabel M.B."/>
            <person name="Klostermeier U.C."/>
            <person name="Beiko R.G."/>
            <person name="Rosenstiel P."/>
            <person name="Hippler M."/>
            <person name="Laroche J."/>
        </authorList>
    </citation>
    <scope>NUCLEOTIDE SEQUENCE [LARGE SCALE GENOMIC DNA]</scope>
    <source>
        <strain evidence="1 2">CCMP1005</strain>
    </source>
</reference>
<dbReference type="AlphaFoldDB" id="K0QZG0"/>
<evidence type="ECO:0000313" key="1">
    <source>
        <dbReference type="EMBL" id="EJK44560.1"/>
    </source>
</evidence>
<accession>K0QZG0</accession>